<accession>A0ABP5C3C2</accession>
<dbReference type="EMBL" id="BAAANN010000010">
    <property type="protein sequence ID" value="GAA1957190.1"/>
    <property type="molecule type" value="Genomic_DNA"/>
</dbReference>
<proteinExistence type="predicted"/>
<dbReference type="InterPro" id="IPR050228">
    <property type="entry name" value="Carboxylesterase_BioH"/>
</dbReference>
<keyword evidence="3" id="KW-1185">Reference proteome</keyword>
<dbReference type="InterPro" id="IPR029058">
    <property type="entry name" value="AB_hydrolase_fold"/>
</dbReference>
<reference evidence="3" key="1">
    <citation type="journal article" date="2019" name="Int. J. Syst. Evol. Microbiol.">
        <title>The Global Catalogue of Microorganisms (GCM) 10K type strain sequencing project: providing services to taxonomists for standard genome sequencing and annotation.</title>
        <authorList>
            <consortium name="The Broad Institute Genomics Platform"/>
            <consortium name="The Broad Institute Genome Sequencing Center for Infectious Disease"/>
            <person name="Wu L."/>
            <person name="Ma J."/>
        </authorList>
    </citation>
    <scope>NUCLEOTIDE SEQUENCE [LARGE SCALE GENOMIC DNA]</scope>
    <source>
        <strain evidence="3">JCM 14545</strain>
    </source>
</reference>
<comment type="caution">
    <text evidence="2">The sequence shown here is derived from an EMBL/GenBank/DDBJ whole genome shotgun (WGS) entry which is preliminary data.</text>
</comment>
<dbReference type="InterPro" id="IPR000639">
    <property type="entry name" value="Epox_hydrolase-like"/>
</dbReference>
<dbReference type="InterPro" id="IPR000073">
    <property type="entry name" value="AB_hydrolase_1"/>
</dbReference>
<dbReference type="PANTHER" id="PTHR43194:SF5">
    <property type="entry name" value="PIMELOYL-[ACYL-CARRIER PROTEIN] METHYL ESTER ESTERASE"/>
    <property type="match status" value="1"/>
</dbReference>
<organism evidence="2 3">
    <name type="scientific">Amycolatopsis minnesotensis</name>
    <dbReference type="NCBI Taxonomy" id="337894"/>
    <lineage>
        <taxon>Bacteria</taxon>
        <taxon>Bacillati</taxon>
        <taxon>Actinomycetota</taxon>
        <taxon>Actinomycetes</taxon>
        <taxon>Pseudonocardiales</taxon>
        <taxon>Pseudonocardiaceae</taxon>
        <taxon>Amycolatopsis</taxon>
    </lineage>
</organism>
<dbReference type="Pfam" id="PF00561">
    <property type="entry name" value="Abhydrolase_1"/>
    <property type="match status" value="1"/>
</dbReference>
<dbReference type="GO" id="GO:0016787">
    <property type="term" value="F:hydrolase activity"/>
    <property type="evidence" value="ECO:0007669"/>
    <property type="project" value="UniProtKB-KW"/>
</dbReference>
<evidence type="ECO:0000259" key="1">
    <source>
        <dbReference type="Pfam" id="PF00561"/>
    </source>
</evidence>
<dbReference type="PANTHER" id="PTHR43194">
    <property type="entry name" value="HYDROLASE ALPHA/BETA FOLD FAMILY"/>
    <property type="match status" value="1"/>
</dbReference>
<evidence type="ECO:0000313" key="3">
    <source>
        <dbReference type="Proteomes" id="UP001501116"/>
    </source>
</evidence>
<dbReference type="SUPFAM" id="SSF53474">
    <property type="entry name" value="alpha/beta-Hydrolases"/>
    <property type="match status" value="1"/>
</dbReference>
<dbReference type="Gene3D" id="3.40.50.1820">
    <property type="entry name" value="alpha/beta hydrolase"/>
    <property type="match status" value="1"/>
</dbReference>
<name>A0ABP5C3C2_9PSEU</name>
<feature type="domain" description="AB hydrolase-1" evidence="1">
    <location>
        <begin position="31"/>
        <end position="264"/>
    </location>
</feature>
<dbReference type="PRINTS" id="PR00111">
    <property type="entry name" value="ABHYDROLASE"/>
</dbReference>
<dbReference type="PRINTS" id="PR00412">
    <property type="entry name" value="EPOXHYDRLASE"/>
</dbReference>
<sequence length="284" mass="30627">MTVDVTRPWGLRDRVRTSTGEIAADVFGAGPPVVLVHGTPSWSYLWREIAAPLAEAHTVYLWDLPGYGDSSLADGASASIALHARTLAELVAYWELDAPALVGHDIGGGAVLRAHLIEKVPASSIAVLDAAVLSPWVTPVVQHMQRHLEVYRSMPSHVFGEIIAGHVRTATHLELPEPVRAAYLDRFAGRDGQQRWLDHVAHFSEDDTADVVGALGEIAVPTHVIWGEHDQWLPRRTATELAGAIPGARRTIIPGAGHFLTEDAPAEVAAVLAEWLGSPCPPRQ</sequence>
<protein>
    <submittedName>
        <fullName evidence="2">Alpha/beta hydrolase</fullName>
    </submittedName>
</protein>
<dbReference type="RefSeq" id="WP_344417842.1">
    <property type="nucleotide sequence ID" value="NZ_BAAANN010000010.1"/>
</dbReference>
<dbReference type="Proteomes" id="UP001501116">
    <property type="component" value="Unassembled WGS sequence"/>
</dbReference>
<gene>
    <name evidence="2" type="ORF">GCM10009754_29080</name>
</gene>
<evidence type="ECO:0000313" key="2">
    <source>
        <dbReference type="EMBL" id="GAA1957190.1"/>
    </source>
</evidence>
<keyword evidence="2" id="KW-0378">Hydrolase</keyword>